<dbReference type="InParanoid" id="A0A165JDX4"/>
<feature type="transmembrane region" description="Helical" evidence="6">
    <location>
        <begin position="15"/>
        <end position="34"/>
    </location>
</feature>
<evidence type="ECO:0000313" key="7">
    <source>
        <dbReference type="EMBL" id="KZV94708.1"/>
    </source>
</evidence>
<evidence type="ECO:0000256" key="5">
    <source>
        <dbReference type="ARBA" id="ARBA00023136"/>
    </source>
</evidence>
<evidence type="ECO:0000313" key="8">
    <source>
        <dbReference type="Proteomes" id="UP000077266"/>
    </source>
</evidence>
<proteinExistence type="inferred from homology"/>
<gene>
    <name evidence="7" type="ORF">EXIGLDRAFT_736452</name>
</gene>
<dbReference type="PANTHER" id="PTHR30028:SF0">
    <property type="entry name" value="PROTEIN ALUMINUM SENSITIVE 3"/>
    <property type="match status" value="1"/>
</dbReference>
<evidence type="ECO:0000256" key="4">
    <source>
        <dbReference type="ARBA" id="ARBA00022989"/>
    </source>
</evidence>
<dbReference type="Pfam" id="PF03649">
    <property type="entry name" value="UPF0014"/>
    <property type="match status" value="1"/>
</dbReference>
<sequence>MALLLNRVFETNNPWAVAGLAALLMLLGTTEVVLNKSKRRYTHMYPGTLVSLAVSTIPISVLGTRFAMSIDPFWKPSQYIPILGMLSGSAISGVVVAVTSVLRELQENRDKVEFLLAFGATRIEACRGVATEALRLALLPVINQMSVIGLIAIPGMMTGAILGGSSVEQAARLQMVIMFMISASTALAAMTSIVIALLIVVDGEHRIRDERVHAEKHAVWRARDAVVSHISALVSCRRA</sequence>
<dbReference type="AlphaFoldDB" id="A0A165JDX4"/>
<protein>
    <submittedName>
        <fullName evidence="7">Uncharacterized protein</fullName>
    </submittedName>
</protein>
<evidence type="ECO:0000256" key="6">
    <source>
        <dbReference type="SAM" id="Phobius"/>
    </source>
</evidence>
<dbReference type="STRING" id="1314781.A0A165JDX4"/>
<feature type="transmembrane region" description="Helical" evidence="6">
    <location>
        <begin position="79"/>
        <end position="102"/>
    </location>
</feature>
<keyword evidence="3 6" id="KW-0812">Transmembrane</keyword>
<accession>A0A165JDX4</accession>
<dbReference type="OrthoDB" id="432685at2759"/>
<feature type="transmembrane region" description="Helical" evidence="6">
    <location>
        <begin position="46"/>
        <end position="67"/>
    </location>
</feature>
<name>A0A165JDX4_EXIGL</name>
<keyword evidence="8" id="KW-1185">Reference proteome</keyword>
<dbReference type="PANTHER" id="PTHR30028">
    <property type="entry name" value="UPF0014 INNER MEMBRANE PROTEIN YBBM-RELATED"/>
    <property type="match status" value="1"/>
</dbReference>
<keyword evidence="5 6" id="KW-0472">Membrane</keyword>
<feature type="transmembrane region" description="Helical" evidence="6">
    <location>
        <begin position="145"/>
        <end position="164"/>
    </location>
</feature>
<comment type="subcellular location">
    <subcellularLocation>
        <location evidence="1">Membrane</location>
        <topology evidence="1">Multi-pass membrane protein</topology>
    </subcellularLocation>
</comment>
<feature type="transmembrane region" description="Helical" evidence="6">
    <location>
        <begin position="176"/>
        <end position="201"/>
    </location>
</feature>
<comment type="similarity">
    <text evidence="2">Belongs to the UPF0014 family.</text>
</comment>
<dbReference type="Proteomes" id="UP000077266">
    <property type="component" value="Unassembled WGS sequence"/>
</dbReference>
<dbReference type="GO" id="GO:0005886">
    <property type="term" value="C:plasma membrane"/>
    <property type="evidence" value="ECO:0007669"/>
    <property type="project" value="TreeGrafter"/>
</dbReference>
<dbReference type="EMBL" id="KV425968">
    <property type="protein sequence ID" value="KZV94708.1"/>
    <property type="molecule type" value="Genomic_DNA"/>
</dbReference>
<reference evidence="7 8" key="1">
    <citation type="journal article" date="2016" name="Mol. Biol. Evol.">
        <title>Comparative Genomics of Early-Diverging Mushroom-Forming Fungi Provides Insights into the Origins of Lignocellulose Decay Capabilities.</title>
        <authorList>
            <person name="Nagy L.G."/>
            <person name="Riley R."/>
            <person name="Tritt A."/>
            <person name="Adam C."/>
            <person name="Daum C."/>
            <person name="Floudas D."/>
            <person name="Sun H."/>
            <person name="Yadav J.S."/>
            <person name="Pangilinan J."/>
            <person name="Larsson K.H."/>
            <person name="Matsuura K."/>
            <person name="Barry K."/>
            <person name="Labutti K."/>
            <person name="Kuo R."/>
            <person name="Ohm R.A."/>
            <person name="Bhattacharya S.S."/>
            <person name="Shirouzu T."/>
            <person name="Yoshinaga Y."/>
            <person name="Martin F.M."/>
            <person name="Grigoriev I.V."/>
            <person name="Hibbett D.S."/>
        </authorList>
    </citation>
    <scope>NUCLEOTIDE SEQUENCE [LARGE SCALE GENOMIC DNA]</scope>
    <source>
        <strain evidence="7 8">HHB12029</strain>
    </source>
</reference>
<keyword evidence="4 6" id="KW-1133">Transmembrane helix</keyword>
<dbReference type="InterPro" id="IPR005226">
    <property type="entry name" value="UPF0014_fam"/>
</dbReference>
<organism evidence="7 8">
    <name type="scientific">Exidia glandulosa HHB12029</name>
    <dbReference type="NCBI Taxonomy" id="1314781"/>
    <lineage>
        <taxon>Eukaryota</taxon>
        <taxon>Fungi</taxon>
        <taxon>Dikarya</taxon>
        <taxon>Basidiomycota</taxon>
        <taxon>Agaricomycotina</taxon>
        <taxon>Agaricomycetes</taxon>
        <taxon>Auriculariales</taxon>
        <taxon>Exidiaceae</taxon>
        <taxon>Exidia</taxon>
    </lineage>
</organism>
<evidence type="ECO:0000256" key="1">
    <source>
        <dbReference type="ARBA" id="ARBA00004141"/>
    </source>
</evidence>
<evidence type="ECO:0000256" key="3">
    <source>
        <dbReference type="ARBA" id="ARBA00022692"/>
    </source>
</evidence>
<evidence type="ECO:0000256" key="2">
    <source>
        <dbReference type="ARBA" id="ARBA00005268"/>
    </source>
</evidence>